<sequence>MVGELGLGNPSSAFGARGVTKRIGAVSRQLPVYGDRLLDVGCGDGTYTVELSQGYVRVDAIDVEPARLNAFADRIAGTGFEDRIGIHKMSAEALAFDNNTFDRVTAFEVVEHLADLERGLAEINRVLKPGGAFSLTTPNRWFPFETHGVLWGDRRRSALTAPFLPWVRPLHERMSDARAFTTQEMGRLLRTAGLSVRAIDYVMPPLDRRPRGLQSLADGLEGTPLRVFGMAMAVTAVKPGR</sequence>
<evidence type="ECO:0000313" key="3">
    <source>
        <dbReference type="Proteomes" id="UP001356095"/>
    </source>
</evidence>
<dbReference type="GO" id="GO:0008168">
    <property type="term" value="F:methyltransferase activity"/>
    <property type="evidence" value="ECO:0007669"/>
    <property type="project" value="UniProtKB-KW"/>
</dbReference>
<dbReference type="GO" id="GO:0032259">
    <property type="term" value="P:methylation"/>
    <property type="evidence" value="ECO:0007669"/>
    <property type="project" value="UniProtKB-KW"/>
</dbReference>
<proteinExistence type="predicted"/>
<keyword evidence="3" id="KW-1185">Reference proteome</keyword>
<dbReference type="CDD" id="cd02440">
    <property type="entry name" value="AdoMet_MTases"/>
    <property type="match status" value="1"/>
</dbReference>
<dbReference type="Pfam" id="PF08241">
    <property type="entry name" value="Methyltransf_11"/>
    <property type="match status" value="1"/>
</dbReference>
<feature type="domain" description="Methyltransferase type 11" evidence="1">
    <location>
        <begin position="38"/>
        <end position="134"/>
    </location>
</feature>
<gene>
    <name evidence="2" type="ORF">Q8791_21475</name>
</gene>
<dbReference type="Gene3D" id="3.40.50.150">
    <property type="entry name" value="Vaccinia Virus protein VP39"/>
    <property type="match status" value="1"/>
</dbReference>
<dbReference type="InterPro" id="IPR013216">
    <property type="entry name" value="Methyltransf_11"/>
</dbReference>
<keyword evidence="2" id="KW-0489">Methyltransferase</keyword>
<dbReference type="EMBL" id="JAUZMY010000023">
    <property type="protein sequence ID" value="MEE2039794.1"/>
    <property type="molecule type" value="Genomic_DNA"/>
</dbReference>
<organism evidence="2 3">
    <name type="scientific">Nocardiopsis codii</name>
    <dbReference type="NCBI Taxonomy" id="3065942"/>
    <lineage>
        <taxon>Bacteria</taxon>
        <taxon>Bacillati</taxon>
        <taxon>Actinomycetota</taxon>
        <taxon>Actinomycetes</taxon>
        <taxon>Streptosporangiales</taxon>
        <taxon>Nocardiopsidaceae</taxon>
        <taxon>Nocardiopsis</taxon>
    </lineage>
</organism>
<evidence type="ECO:0000313" key="2">
    <source>
        <dbReference type="EMBL" id="MEE2039794.1"/>
    </source>
</evidence>
<evidence type="ECO:0000259" key="1">
    <source>
        <dbReference type="Pfam" id="PF08241"/>
    </source>
</evidence>
<name>A0ABU7KD14_9ACTN</name>
<accession>A0ABU7KD14</accession>
<reference evidence="2 3" key="1">
    <citation type="submission" date="2023-08" db="EMBL/GenBank/DDBJ databases">
        <authorList>
            <person name="Girao M."/>
            <person name="Carvalho M.F."/>
        </authorList>
    </citation>
    <scope>NUCLEOTIDE SEQUENCE [LARGE SCALE GENOMIC DNA]</scope>
    <source>
        <strain evidence="2 3">CT-R113</strain>
    </source>
</reference>
<dbReference type="RefSeq" id="WP_330093562.1">
    <property type="nucleotide sequence ID" value="NZ_JAUZMY010000023.1"/>
</dbReference>
<dbReference type="InterPro" id="IPR029063">
    <property type="entry name" value="SAM-dependent_MTases_sf"/>
</dbReference>
<comment type="caution">
    <text evidence="2">The sequence shown here is derived from an EMBL/GenBank/DDBJ whole genome shotgun (WGS) entry which is preliminary data.</text>
</comment>
<protein>
    <submittedName>
        <fullName evidence="2">Class I SAM-dependent methyltransferase</fullName>
        <ecNumber evidence="2">2.1.-.-</ecNumber>
    </submittedName>
</protein>
<dbReference type="PANTHER" id="PTHR43861">
    <property type="entry name" value="TRANS-ACONITATE 2-METHYLTRANSFERASE-RELATED"/>
    <property type="match status" value="1"/>
</dbReference>
<keyword evidence="2" id="KW-0808">Transferase</keyword>
<dbReference type="SUPFAM" id="SSF53335">
    <property type="entry name" value="S-adenosyl-L-methionine-dependent methyltransferases"/>
    <property type="match status" value="1"/>
</dbReference>
<dbReference type="Proteomes" id="UP001356095">
    <property type="component" value="Unassembled WGS sequence"/>
</dbReference>
<dbReference type="EC" id="2.1.-.-" evidence="2"/>